<reference evidence="2 3" key="1">
    <citation type="journal article" date="2014" name="Proc. Natl. Acad. Sci. U.S.A.">
        <title>Trajectory and genomic determinants of fungal-pathogen speciation and host adaptation.</title>
        <authorList>
            <person name="Hu X."/>
            <person name="Xiao G."/>
            <person name="Zheng P."/>
            <person name="Shang Y."/>
            <person name="Su Y."/>
            <person name="Zhang X."/>
            <person name="Liu X."/>
            <person name="Zhan S."/>
            <person name="St Leger R.J."/>
            <person name="Wang C."/>
        </authorList>
    </citation>
    <scope>NUCLEOTIDE SEQUENCE [LARGE SCALE GENOMIC DNA]</scope>
    <source>
        <strain evidence="2 3">ARSEF 1941</strain>
    </source>
</reference>
<sequence length="383" mass="41344">MFSSGSTLAPSHVGSVPSSTVHIPQPPTFCLSSPVHAYGFGQANQLQMNSFPFTQFHSMGQGVASNMYTGNPTCQEGANGNLSGLARQSAPKNIRTIPFCHPNLNFSFNSSYGQHVSNDESIPGYSYQHGPKGLFDHLGRNSATSNPWEFSSGMVHTSMDLLNSTPAFIGLNDTPVLDTQNYQPHSRLADHSPFVPISKMPQAPAISFQQINNQVLRRISPEGPAKPEPESCRRPRTGLAKDVLDNVTSKEYMERKHKDCIEDLSVHSTDADILDFSSCFPAPPQDSFNKALGIADPATSVSAPTAKTASLDELNVTEVSDRDRPTTASTVSTDETSVSRPREPTHTGKFRNKSRLENKRPGDGSTPGTTQAVLGICGEPGEK</sequence>
<gene>
    <name evidence="2" type="ORF">MAM_05335</name>
</gene>
<evidence type="ECO:0000256" key="1">
    <source>
        <dbReference type="SAM" id="MobiDB-lite"/>
    </source>
</evidence>
<dbReference type="Proteomes" id="UP000030816">
    <property type="component" value="Unassembled WGS sequence"/>
</dbReference>
<proteinExistence type="predicted"/>
<keyword evidence="3" id="KW-1185">Reference proteome</keyword>
<dbReference type="EMBL" id="AZHE01000013">
    <property type="protein sequence ID" value="KHN96779.1"/>
    <property type="molecule type" value="Genomic_DNA"/>
</dbReference>
<dbReference type="AlphaFoldDB" id="A0A0B2WT50"/>
<evidence type="ECO:0000313" key="3">
    <source>
        <dbReference type="Proteomes" id="UP000030816"/>
    </source>
</evidence>
<evidence type="ECO:0000313" key="2">
    <source>
        <dbReference type="EMBL" id="KHN96779.1"/>
    </source>
</evidence>
<accession>A0A0B2WT50</accession>
<comment type="caution">
    <text evidence="2">The sequence shown here is derived from an EMBL/GenBank/DDBJ whole genome shotgun (WGS) entry which is preliminary data.</text>
</comment>
<protein>
    <submittedName>
        <fullName evidence="2">Uncharacterized protein</fullName>
    </submittedName>
</protein>
<dbReference type="GeneID" id="63739790"/>
<organism evidence="2 3">
    <name type="scientific">Metarhizium album (strain ARSEF 1941)</name>
    <dbReference type="NCBI Taxonomy" id="1081103"/>
    <lineage>
        <taxon>Eukaryota</taxon>
        <taxon>Fungi</taxon>
        <taxon>Dikarya</taxon>
        <taxon>Ascomycota</taxon>
        <taxon>Pezizomycotina</taxon>
        <taxon>Sordariomycetes</taxon>
        <taxon>Hypocreomycetidae</taxon>
        <taxon>Hypocreales</taxon>
        <taxon>Clavicipitaceae</taxon>
        <taxon>Metarhizium</taxon>
    </lineage>
</organism>
<dbReference type="STRING" id="1081103.A0A0B2WT50"/>
<name>A0A0B2WT50_METAS</name>
<dbReference type="HOGENOM" id="CLU_721767_0_0_1"/>
<dbReference type="OrthoDB" id="4736382at2759"/>
<dbReference type="RefSeq" id="XP_040677845.1">
    <property type="nucleotide sequence ID" value="XM_040824133.1"/>
</dbReference>
<feature type="compositionally biased region" description="Polar residues" evidence="1">
    <location>
        <begin position="326"/>
        <end position="339"/>
    </location>
</feature>
<feature type="region of interest" description="Disordered" evidence="1">
    <location>
        <begin position="317"/>
        <end position="383"/>
    </location>
</feature>